<dbReference type="Proteomes" id="UP000288351">
    <property type="component" value="Unassembled WGS sequence"/>
</dbReference>
<evidence type="ECO:0000313" key="2">
    <source>
        <dbReference type="EMBL" id="GCB95049.1"/>
    </source>
</evidence>
<organism evidence="2 3">
    <name type="scientific">Streptomyces noursei</name>
    <name type="common">Streptomyces albulus</name>
    <dbReference type="NCBI Taxonomy" id="1971"/>
    <lineage>
        <taxon>Bacteria</taxon>
        <taxon>Bacillati</taxon>
        <taxon>Actinomycetota</taxon>
        <taxon>Actinomycetes</taxon>
        <taxon>Kitasatosporales</taxon>
        <taxon>Streptomycetaceae</taxon>
        <taxon>Streptomyces</taxon>
    </lineage>
</organism>
<protein>
    <submittedName>
        <fullName evidence="2">Uncharacterized protein</fullName>
    </submittedName>
</protein>
<comment type="caution">
    <text evidence="2">The sequence shown here is derived from an EMBL/GenBank/DDBJ whole genome shotgun (WGS) entry which is preliminary data.</text>
</comment>
<gene>
    <name evidence="2" type="ORF">SALB_07852</name>
</gene>
<evidence type="ECO:0000256" key="1">
    <source>
        <dbReference type="SAM" id="MobiDB-lite"/>
    </source>
</evidence>
<dbReference type="RefSeq" id="WP_016579083.1">
    <property type="nucleotide sequence ID" value="NZ_BHXC01000007.1"/>
</dbReference>
<name>A0A401RBP0_STRNR</name>
<feature type="compositionally biased region" description="Low complexity" evidence="1">
    <location>
        <begin position="76"/>
        <end position="87"/>
    </location>
</feature>
<accession>A0A401RBP0</accession>
<feature type="region of interest" description="Disordered" evidence="1">
    <location>
        <begin position="55"/>
        <end position="101"/>
    </location>
</feature>
<reference evidence="2 3" key="1">
    <citation type="journal article" date="2019" name="Microbiol. Resour. Announc.">
        <title>Draft Genome Sequence of the Most Traditional epsilon-Poly-l-Lysine Producer, Streptomyces albulus NBRC14147.</title>
        <authorList>
            <person name="Yamanaka K."/>
            <person name="Hamano Y."/>
        </authorList>
    </citation>
    <scope>NUCLEOTIDE SEQUENCE [LARGE SCALE GENOMIC DNA]</scope>
    <source>
        <strain evidence="2 3">NBRC 14147</strain>
    </source>
</reference>
<dbReference type="EMBL" id="BHXC01000007">
    <property type="protein sequence ID" value="GCB95049.1"/>
    <property type="molecule type" value="Genomic_DNA"/>
</dbReference>
<dbReference type="PROSITE" id="PS51257">
    <property type="entry name" value="PROKAR_LIPOPROTEIN"/>
    <property type="match status" value="1"/>
</dbReference>
<proteinExistence type="predicted"/>
<dbReference type="AlphaFoldDB" id="A0A401RBP0"/>
<evidence type="ECO:0000313" key="3">
    <source>
        <dbReference type="Proteomes" id="UP000288351"/>
    </source>
</evidence>
<sequence>MGRVAETANTLAVAVAATAVGCTLVLELAPSHRGSERSAAPAAAPAVAAGPVAAGRSAVTRDGPAGADPALRTEPAARGPAAVRPAGSHPAGSRPAGTIQVTAPAGPVNLRANGSFPVAWTNSTGAEVDVWLSATAGRGRIQRLALVSPRAGAASAGEALVTLPAVPPGRAYALEVAAGNGTAHAFSRPFAVTDENRRGAPAAGPPG</sequence>